<keyword evidence="1" id="KW-1133">Transmembrane helix</keyword>
<name>A0A094R0Y6_9ZZZZ</name>
<keyword evidence="1" id="KW-0812">Transmembrane</keyword>
<feature type="transmembrane region" description="Helical" evidence="1">
    <location>
        <begin position="40"/>
        <end position="58"/>
    </location>
</feature>
<accession>A0A094R0Y6</accession>
<proteinExistence type="predicted"/>
<evidence type="ECO:0000256" key="1">
    <source>
        <dbReference type="SAM" id="Phobius"/>
    </source>
</evidence>
<comment type="caution">
    <text evidence="2">The sequence shown here is derived from an EMBL/GenBank/DDBJ whole genome shotgun (WGS) entry which is preliminary data.</text>
</comment>
<feature type="transmembrane region" description="Helical" evidence="1">
    <location>
        <begin position="6"/>
        <end position="28"/>
    </location>
</feature>
<protein>
    <submittedName>
        <fullName evidence="2">Uncharacterized protein</fullName>
    </submittedName>
</protein>
<dbReference type="EMBL" id="JNSK01000002">
    <property type="protein sequence ID" value="KGA20596.1"/>
    <property type="molecule type" value="Genomic_DNA"/>
</dbReference>
<reference evidence="2" key="1">
    <citation type="submission" date="2014-05" db="EMBL/GenBank/DDBJ databases">
        <title>Key roles for freshwater Actinobacteria revealed by deep metagenomic sequencing.</title>
        <authorList>
            <person name="Ghai R."/>
            <person name="Mizuno C.M."/>
            <person name="Picazo A."/>
            <person name="Camacho A."/>
            <person name="Rodriguez-Valera F."/>
        </authorList>
    </citation>
    <scope>NUCLEOTIDE SEQUENCE</scope>
</reference>
<dbReference type="AlphaFoldDB" id="A0A094R0Y6"/>
<evidence type="ECO:0000313" key="2">
    <source>
        <dbReference type="EMBL" id="KGA20596.1"/>
    </source>
</evidence>
<gene>
    <name evidence="2" type="ORF">GM50_1120</name>
</gene>
<feature type="transmembrane region" description="Helical" evidence="1">
    <location>
        <begin position="64"/>
        <end position="81"/>
    </location>
</feature>
<organism evidence="2">
    <name type="scientific">freshwater metagenome</name>
    <dbReference type="NCBI Taxonomy" id="449393"/>
    <lineage>
        <taxon>unclassified sequences</taxon>
        <taxon>metagenomes</taxon>
        <taxon>ecological metagenomes</taxon>
    </lineage>
</organism>
<sequence>MESLALLVGIILLTMILSGPLAIGLTFIRSANPILNIIRRILIALLCAVGMGLGIGLILEGVAIGAKLFALFAIAAAAYALKREFVRKRNI</sequence>
<keyword evidence="1" id="KW-0472">Membrane</keyword>